<dbReference type="InterPro" id="IPR021660">
    <property type="entry name" value="DUF3253"/>
</dbReference>
<name>A0ABT3FUE2_9BACT</name>
<feature type="region of interest" description="Disordered" evidence="1">
    <location>
        <begin position="1"/>
        <end position="24"/>
    </location>
</feature>
<dbReference type="Proteomes" id="UP001207930">
    <property type="component" value="Unassembled WGS sequence"/>
</dbReference>
<dbReference type="Gene3D" id="1.10.10.10">
    <property type="entry name" value="Winged helix-like DNA-binding domain superfamily/Winged helix DNA-binding domain"/>
    <property type="match status" value="1"/>
</dbReference>
<accession>A0ABT3FUE2</accession>
<dbReference type="EMBL" id="JAPDDS010000013">
    <property type="protein sequence ID" value="MCW1886919.1"/>
    <property type="molecule type" value="Genomic_DNA"/>
</dbReference>
<dbReference type="RefSeq" id="WP_264502874.1">
    <property type="nucleotide sequence ID" value="NZ_JAPDDS010000013.1"/>
</dbReference>
<reference evidence="2 3" key="1">
    <citation type="submission" date="2022-10" db="EMBL/GenBank/DDBJ databases">
        <title>Luteolibacter flavescens strain MCCC 1K03193, whole genome shotgun sequencing project.</title>
        <authorList>
            <person name="Zhao G."/>
            <person name="Shen L."/>
        </authorList>
    </citation>
    <scope>NUCLEOTIDE SEQUENCE [LARGE SCALE GENOMIC DNA]</scope>
    <source>
        <strain evidence="2 3">MCCC 1K03193</strain>
    </source>
</reference>
<dbReference type="SUPFAM" id="SSF46785">
    <property type="entry name" value="Winged helix' DNA-binding domain"/>
    <property type="match status" value="1"/>
</dbReference>
<protein>
    <submittedName>
        <fullName evidence="2">DUF3253 domain-containing protein</fullName>
    </submittedName>
</protein>
<dbReference type="Pfam" id="PF11625">
    <property type="entry name" value="DUF3253"/>
    <property type="match status" value="1"/>
</dbReference>
<sequence length="84" mass="9411">MGSEEDGRIGKGIMGLLGQRTPGATICPSEVSRELFPDDWRERMDDVRRVARHLESRGEIEVVQKGRVVDPATAKGPIRLRRRG</sequence>
<proteinExistence type="predicted"/>
<gene>
    <name evidence="2" type="ORF">OKA04_19420</name>
</gene>
<evidence type="ECO:0000313" key="3">
    <source>
        <dbReference type="Proteomes" id="UP001207930"/>
    </source>
</evidence>
<keyword evidence="3" id="KW-1185">Reference proteome</keyword>
<evidence type="ECO:0000256" key="1">
    <source>
        <dbReference type="SAM" id="MobiDB-lite"/>
    </source>
</evidence>
<dbReference type="InterPro" id="IPR036388">
    <property type="entry name" value="WH-like_DNA-bd_sf"/>
</dbReference>
<evidence type="ECO:0000313" key="2">
    <source>
        <dbReference type="EMBL" id="MCW1886919.1"/>
    </source>
</evidence>
<organism evidence="2 3">
    <name type="scientific">Luteolibacter flavescens</name>
    <dbReference type="NCBI Taxonomy" id="1859460"/>
    <lineage>
        <taxon>Bacteria</taxon>
        <taxon>Pseudomonadati</taxon>
        <taxon>Verrucomicrobiota</taxon>
        <taxon>Verrucomicrobiia</taxon>
        <taxon>Verrucomicrobiales</taxon>
        <taxon>Verrucomicrobiaceae</taxon>
        <taxon>Luteolibacter</taxon>
    </lineage>
</organism>
<dbReference type="InterPro" id="IPR036390">
    <property type="entry name" value="WH_DNA-bd_sf"/>
</dbReference>
<comment type="caution">
    <text evidence="2">The sequence shown here is derived from an EMBL/GenBank/DDBJ whole genome shotgun (WGS) entry which is preliminary data.</text>
</comment>